<organism evidence="2 3">
    <name type="scientific">Chlorella vulgaris</name>
    <name type="common">Green alga</name>
    <dbReference type="NCBI Taxonomy" id="3077"/>
    <lineage>
        <taxon>Eukaryota</taxon>
        <taxon>Viridiplantae</taxon>
        <taxon>Chlorophyta</taxon>
        <taxon>core chlorophytes</taxon>
        <taxon>Trebouxiophyceae</taxon>
        <taxon>Chlorellales</taxon>
        <taxon>Chlorellaceae</taxon>
        <taxon>Chlorella clade</taxon>
        <taxon>Chlorella</taxon>
    </lineage>
</organism>
<protein>
    <recommendedName>
        <fullName evidence="1">Nudix hydrolase domain-containing protein</fullName>
    </recommendedName>
</protein>
<dbReference type="Gene3D" id="2.20.70.10">
    <property type="match status" value="1"/>
</dbReference>
<dbReference type="Pfam" id="PF14803">
    <property type="entry name" value="Zn_ribbon_Nudix"/>
    <property type="match status" value="1"/>
</dbReference>
<dbReference type="AlphaFoldDB" id="A0A9D4TSV2"/>
<dbReference type="Pfam" id="PF00293">
    <property type="entry name" value="NUDIX"/>
    <property type="match status" value="1"/>
</dbReference>
<proteinExistence type="predicted"/>
<evidence type="ECO:0000259" key="1">
    <source>
        <dbReference type="PROSITE" id="PS51462"/>
    </source>
</evidence>
<dbReference type="Proteomes" id="UP001055712">
    <property type="component" value="Unassembled WGS sequence"/>
</dbReference>
<evidence type="ECO:0000313" key="2">
    <source>
        <dbReference type="EMBL" id="KAI3433560.1"/>
    </source>
</evidence>
<gene>
    <name evidence="2" type="ORF">D9Q98_003371</name>
</gene>
<sequence length="274" mass="29003">MLRRPLLLPLPSAATTCLHAVAGSRSQQSLQPMTRSAAAAAAAAAAGDSDGGVVPLPPKPRQTFSFCRMCGGPIELAMPEGDTLWRHVCQKCSFVDYQNPRLVVGVIVLHDGKVLLCRRGIEPQRGLWTVPAGYLECGESSAEGAARECLEEAGAHVEIDGPFCHYDIPAISQAYLLFRGRLAAPFTFAAQLPESLEARLFAPDQIPFDQLAFSSVSIALKSYLQDLSSGRTTVHHGVIQKAPGSSPNDPGSFRLVDSFELCGDAGVANGSAGS</sequence>
<feature type="domain" description="Nudix hydrolase" evidence="1">
    <location>
        <begin position="99"/>
        <end position="224"/>
    </location>
</feature>
<keyword evidence="3" id="KW-1185">Reference proteome</keyword>
<dbReference type="CDD" id="cd04511">
    <property type="entry name" value="NUDIX_Hydrolase"/>
    <property type="match status" value="1"/>
</dbReference>
<dbReference type="PROSITE" id="PS51462">
    <property type="entry name" value="NUDIX"/>
    <property type="match status" value="1"/>
</dbReference>
<name>A0A9D4TSV2_CHLVU</name>
<dbReference type="InterPro" id="IPR029401">
    <property type="entry name" value="Nudix_N"/>
</dbReference>
<dbReference type="SUPFAM" id="SSF55811">
    <property type="entry name" value="Nudix"/>
    <property type="match status" value="1"/>
</dbReference>
<dbReference type="PANTHER" id="PTHR43222:SF2">
    <property type="entry name" value="NUDIX HYDROLASE 23, CHLOROPLASTIC"/>
    <property type="match status" value="1"/>
</dbReference>
<evidence type="ECO:0000313" key="3">
    <source>
        <dbReference type="Proteomes" id="UP001055712"/>
    </source>
</evidence>
<accession>A0A9D4TSV2</accession>
<dbReference type="OrthoDB" id="447842at2759"/>
<reference evidence="2" key="2">
    <citation type="submission" date="2020-11" db="EMBL/GenBank/DDBJ databases">
        <authorList>
            <person name="Cecchin M."/>
            <person name="Marcolungo L."/>
            <person name="Rossato M."/>
            <person name="Girolomoni L."/>
            <person name="Cosentino E."/>
            <person name="Cuine S."/>
            <person name="Li-Beisson Y."/>
            <person name="Delledonne M."/>
            <person name="Ballottari M."/>
        </authorList>
    </citation>
    <scope>NUCLEOTIDE SEQUENCE</scope>
    <source>
        <strain evidence="2">211/11P</strain>
        <tissue evidence="2">Whole cell</tissue>
    </source>
</reference>
<dbReference type="EMBL" id="SIDB01000004">
    <property type="protein sequence ID" value="KAI3433560.1"/>
    <property type="molecule type" value="Genomic_DNA"/>
</dbReference>
<comment type="caution">
    <text evidence="2">The sequence shown here is derived from an EMBL/GenBank/DDBJ whole genome shotgun (WGS) entry which is preliminary data.</text>
</comment>
<dbReference type="InterPro" id="IPR000086">
    <property type="entry name" value="NUDIX_hydrolase_dom"/>
</dbReference>
<dbReference type="InterPro" id="IPR015797">
    <property type="entry name" value="NUDIX_hydrolase-like_dom_sf"/>
</dbReference>
<dbReference type="PANTHER" id="PTHR43222">
    <property type="entry name" value="NUDIX HYDROLASE 23"/>
    <property type="match status" value="1"/>
</dbReference>
<reference evidence="2" key="1">
    <citation type="journal article" date="2019" name="Plant J.">
        <title>Chlorella vulgaris genome assembly and annotation reveals the molecular basis for metabolic acclimation to high light conditions.</title>
        <authorList>
            <person name="Cecchin M."/>
            <person name="Marcolungo L."/>
            <person name="Rossato M."/>
            <person name="Girolomoni L."/>
            <person name="Cosentino E."/>
            <person name="Cuine S."/>
            <person name="Li-Beisson Y."/>
            <person name="Delledonne M."/>
            <person name="Ballottari M."/>
        </authorList>
    </citation>
    <scope>NUCLEOTIDE SEQUENCE</scope>
    <source>
        <strain evidence="2">211/11P</strain>
    </source>
</reference>
<dbReference type="Gene3D" id="3.90.79.10">
    <property type="entry name" value="Nucleoside Triphosphate Pyrophosphohydrolase"/>
    <property type="match status" value="1"/>
</dbReference>